<dbReference type="Pfam" id="PF13602">
    <property type="entry name" value="ADH_zinc_N_2"/>
    <property type="match status" value="1"/>
</dbReference>
<dbReference type="InterPro" id="IPR002364">
    <property type="entry name" value="Quin_OxRdtase/zeta-crystal_CS"/>
</dbReference>
<dbReference type="Proteomes" id="UP001594351">
    <property type="component" value="Unassembled WGS sequence"/>
</dbReference>
<dbReference type="SMART" id="SM00829">
    <property type="entry name" value="PKS_ER"/>
    <property type="match status" value="1"/>
</dbReference>
<proteinExistence type="predicted"/>
<feature type="transmembrane region" description="Helical" evidence="1">
    <location>
        <begin position="234"/>
        <end position="259"/>
    </location>
</feature>
<keyword evidence="1" id="KW-0472">Membrane</keyword>
<dbReference type="PROSITE" id="PS01162">
    <property type="entry name" value="QOR_ZETA_CRYSTAL"/>
    <property type="match status" value="1"/>
</dbReference>
<dbReference type="SUPFAM" id="SSF50129">
    <property type="entry name" value="GroES-like"/>
    <property type="match status" value="1"/>
</dbReference>
<protein>
    <submittedName>
        <fullName evidence="3">NAD(P)-dependent alcohol dehydrogenase</fullName>
    </submittedName>
</protein>
<keyword evidence="4" id="KW-1185">Reference proteome</keyword>
<dbReference type="CDD" id="cd08267">
    <property type="entry name" value="MDR1"/>
    <property type="match status" value="1"/>
</dbReference>
<comment type="caution">
    <text evidence="3">The sequence shown here is derived from an EMBL/GenBank/DDBJ whole genome shotgun (WGS) entry which is preliminary data.</text>
</comment>
<accession>A0ABV6YUL0</accession>
<keyword evidence="1" id="KW-0812">Transmembrane</keyword>
<feature type="domain" description="Enoyl reductase (ER)" evidence="2">
    <location>
        <begin position="10"/>
        <end position="322"/>
    </location>
</feature>
<dbReference type="PANTHER" id="PTHR44013:SF1">
    <property type="entry name" value="ZINC-TYPE ALCOHOL DEHYDROGENASE-LIKE PROTEIN C16A3.02C"/>
    <property type="match status" value="1"/>
</dbReference>
<reference evidence="3 4" key="1">
    <citation type="submission" date="2024-09" db="EMBL/GenBank/DDBJ databases">
        <title>Laminarin stimulates single cell rates of sulfate reduction while oxygen inhibits transcriptomic activity in coastal marine sediment.</title>
        <authorList>
            <person name="Lindsay M."/>
            <person name="Orcutt B."/>
            <person name="Emerson D."/>
            <person name="Stepanauskas R."/>
            <person name="D'Angelo T."/>
        </authorList>
    </citation>
    <scope>NUCLEOTIDE SEQUENCE [LARGE SCALE GENOMIC DNA]</scope>
    <source>
        <strain evidence="3">SAG AM-311-K15</strain>
    </source>
</reference>
<dbReference type="Gene3D" id="3.90.180.10">
    <property type="entry name" value="Medium-chain alcohol dehydrogenases, catalytic domain"/>
    <property type="match status" value="1"/>
</dbReference>
<dbReference type="PANTHER" id="PTHR44013">
    <property type="entry name" value="ZINC-TYPE ALCOHOL DEHYDROGENASE-LIKE PROTEIN C16A3.02C"/>
    <property type="match status" value="1"/>
</dbReference>
<keyword evidence="1" id="KW-1133">Transmembrane helix</keyword>
<evidence type="ECO:0000256" key="1">
    <source>
        <dbReference type="SAM" id="Phobius"/>
    </source>
</evidence>
<dbReference type="SUPFAM" id="SSF51735">
    <property type="entry name" value="NAD(P)-binding Rossmann-fold domains"/>
    <property type="match status" value="1"/>
</dbReference>
<dbReference type="InterPro" id="IPR036291">
    <property type="entry name" value="NAD(P)-bd_dom_sf"/>
</dbReference>
<gene>
    <name evidence="3" type="ORF">ACFL27_06685</name>
</gene>
<dbReference type="Pfam" id="PF08240">
    <property type="entry name" value="ADH_N"/>
    <property type="match status" value="1"/>
</dbReference>
<organism evidence="3 4">
    <name type="scientific">candidate division CSSED10-310 bacterium</name>
    <dbReference type="NCBI Taxonomy" id="2855610"/>
    <lineage>
        <taxon>Bacteria</taxon>
        <taxon>Bacteria division CSSED10-310</taxon>
    </lineage>
</organism>
<dbReference type="InterPro" id="IPR052733">
    <property type="entry name" value="Chloroplast_QOR"/>
</dbReference>
<dbReference type="InterPro" id="IPR013154">
    <property type="entry name" value="ADH-like_N"/>
</dbReference>
<evidence type="ECO:0000313" key="4">
    <source>
        <dbReference type="Proteomes" id="UP001594351"/>
    </source>
</evidence>
<dbReference type="Gene3D" id="3.40.50.720">
    <property type="entry name" value="NAD(P)-binding Rossmann-like Domain"/>
    <property type="match status" value="1"/>
</dbReference>
<dbReference type="InterPro" id="IPR011032">
    <property type="entry name" value="GroES-like_sf"/>
</dbReference>
<dbReference type="InterPro" id="IPR020843">
    <property type="entry name" value="ER"/>
</dbReference>
<sequence length="328" mass="35243">MKSIVYTKYGLPDVLKLKEVERPVPLDDEVLVEVHAASVNAYDWHFLTADVFLIRLMGGLLKPKKMTLGADVAGRVIAVGKEIKRFQAGDEVFGIAKGGSGGFAEYVCAREKILELKPSNVSFEEAAAVPMAALTALQGLRDEGQIEPGEKVLIHGASGGVGTFAVQIAKSYGANVTAVCSSRNMEIALSIGADHVIDYTRDDFTKNGDLYDLILVANGNRSILEYKRSLKPKAICVLVGGGSAPIVSLLTGMLLQWWISKTEGKKIGSFLANINQKDLAYIKGLLESGKIKSVIDRSYMLGDTAEALRYLGEGHAKGKIVVTVEQGV</sequence>
<evidence type="ECO:0000313" key="3">
    <source>
        <dbReference type="EMBL" id="MFC1849879.1"/>
    </source>
</evidence>
<evidence type="ECO:0000259" key="2">
    <source>
        <dbReference type="SMART" id="SM00829"/>
    </source>
</evidence>
<dbReference type="EMBL" id="JBHPBY010000064">
    <property type="protein sequence ID" value="MFC1849879.1"/>
    <property type="molecule type" value="Genomic_DNA"/>
</dbReference>
<name>A0ABV6YUL0_UNCC1</name>